<feature type="domain" description="Fervidolysin-like N-terminal prodomain" evidence="11">
    <location>
        <begin position="55"/>
        <end position="129"/>
    </location>
</feature>
<dbReference type="Proteomes" id="UP000318661">
    <property type="component" value="Unassembled WGS sequence"/>
</dbReference>
<accession>A0A537LGN0</accession>
<dbReference type="InterPro" id="IPR022398">
    <property type="entry name" value="Peptidase_S8_His-AS"/>
</dbReference>
<dbReference type="PRINTS" id="PR00723">
    <property type="entry name" value="SUBTILISIN"/>
</dbReference>
<feature type="active site" description="Charge relay system" evidence="7">
    <location>
        <position position="229"/>
    </location>
</feature>
<dbReference type="GO" id="GO:0004252">
    <property type="term" value="F:serine-type endopeptidase activity"/>
    <property type="evidence" value="ECO:0007669"/>
    <property type="project" value="UniProtKB-UniRule"/>
</dbReference>
<dbReference type="InterPro" id="IPR023828">
    <property type="entry name" value="Peptidase_S8_Ser-AS"/>
</dbReference>
<dbReference type="Gene3D" id="3.40.50.200">
    <property type="entry name" value="Peptidase S8/S53 domain"/>
    <property type="match status" value="1"/>
</dbReference>
<dbReference type="InterPro" id="IPR050131">
    <property type="entry name" value="Peptidase_S8_subtilisin-like"/>
</dbReference>
<evidence type="ECO:0000256" key="1">
    <source>
        <dbReference type="ARBA" id="ARBA00004613"/>
    </source>
</evidence>
<comment type="caution">
    <text evidence="12">The sequence shown here is derived from an EMBL/GenBank/DDBJ whole genome shotgun (WGS) entry which is preliminary data.</text>
</comment>
<dbReference type="InterPro" id="IPR000209">
    <property type="entry name" value="Peptidase_S8/S53_dom"/>
</dbReference>
<evidence type="ECO:0000256" key="7">
    <source>
        <dbReference type="PROSITE-ProRule" id="PRU01240"/>
    </source>
</evidence>
<dbReference type="PROSITE" id="PS00137">
    <property type="entry name" value="SUBTILASE_HIS"/>
    <property type="match status" value="1"/>
</dbReference>
<feature type="active site" description="Charge relay system" evidence="7">
    <location>
        <position position="184"/>
    </location>
</feature>
<dbReference type="Pfam" id="PF00082">
    <property type="entry name" value="Peptidase_S8"/>
    <property type="match status" value="1"/>
</dbReference>
<feature type="transmembrane region" description="Helical" evidence="9">
    <location>
        <begin position="31"/>
        <end position="50"/>
    </location>
</feature>
<evidence type="ECO:0000313" key="13">
    <source>
        <dbReference type="Proteomes" id="UP000318661"/>
    </source>
</evidence>
<dbReference type="PANTHER" id="PTHR43806">
    <property type="entry name" value="PEPTIDASE S8"/>
    <property type="match status" value="1"/>
</dbReference>
<keyword evidence="9" id="KW-0472">Membrane</keyword>
<organism evidence="12 13">
    <name type="scientific">Candidatus Segetimicrobium genomatis</name>
    <dbReference type="NCBI Taxonomy" id="2569760"/>
    <lineage>
        <taxon>Bacteria</taxon>
        <taxon>Bacillati</taxon>
        <taxon>Candidatus Sysuimicrobiota</taxon>
        <taxon>Candidatus Sysuimicrobiia</taxon>
        <taxon>Candidatus Sysuimicrobiales</taxon>
        <taxon>Candidatus Segetimicrobiaceae</taxon>
        <taxon>Candidatus Segetimicrobium</taxon>
    </lineage>
</organism>
<keyword evidence="4 7" id="KW-0645">Protease</keyword>
<evidence type="ECO:0000256" key="2">
    <source>
        <dbReference type="ARBA" id="ARBA00011073"/>
    </source>
</evidence>
<evidence type="ECO:0000256" key="9">
    <source>
        <dbReference type="SAM" id="Phobius"/>
    </source>
</evidence>
<dbReference type="AlphaFoldDB" id="A0A537LGN0"/>
<dbReference type="InterPro" id="IPR054399">
    <property type="entry name" value="Fervidolysin-like_N_prodom"/>
</dbReference>
<dbReference type="InterPro" id="IPR036852">
    <property type="entry name" value="Peptidase_S8/S53_dom_sf"/>
</dbReference>
<evidence type="ECO:0000256" key="8">
    <source>
        <dbReference type="RuleBase" id="RU003355"/>
    </source>
</evidence>
<evidence type="ECO:0000259" key="11">
    <source>
        <dbReference type="Pfam" id="PF22148"/>
    </source>
</evidence>
<dbReference type="Pfam" id="PF22148">
    <property type="entry name" value="Fervidolysin_NPro-like"/>
    <property type="match status" value="1"/>
</dbReference>
<feature type="domain" description="Peptidase S8/S53" evidence="10">
    <location>
        <begin position="177"/>
        <end position="433"/>
    </location>
</feature>
<evidence type="ECO:0000259" key="10">
    <source>
        <dbReference type="Pfam" id="PF00082"/>
    </source>
</evidence>
<proteinExistence type="inferred from homology"/>
<dbReference type="InterPro" id="IPR023827">
    <property type="entry name" value="Peptidase_S8_Asp-AS"/>
</dbReference>
<evidence type="ECO:0000313" key="12">
    <source>
        <dbReference type="EMBL" id="TMJ07161.1"/>
    </source>
</evidence>
<dbReference type="PROSITE" id="PS51892">
    <property type="entry name" value="SUBTILASE"/>
    <property type="match status" value="1"/>
</dbReference>
<keyword evidence="9" id="KW-0812">Transmembrane</keyword>
<dbReference type="SUPFAM" id="SSF52743">
    <property type="entry name" value="Subtilisin-like"/>
    <property type="match status" value="1"/>
</dbReference>
<keyword evidence="9" id="KW-1133">Transmembrane helix</keyword>
<dbReference type="InterPro" id="IPR034084">
    <property type="entry name" value="Thermitase-like_dom"/>
</dbReference>
<dbReference type="GO" id="GO:0006508">
    <property type="term" value="P:proteolysis"/>
    <property type="evidence" value="ECO:0007669"/>
    <property type="project" value="UniProtKB-KW"/>
</dbReference>
<comment type="similarity">
    <text evidence="2 7 8">Belongs to the peptidase S8 family.</text>
</comment>
<gene>
    <name evidence="12" type="ORF">E6G99_07590</name>
</gene>
<evidence type="ECO:0000256" key="3">
    <source>
        <dbReference type="ARBA" id="ARBA00022525"/>
    </source>
</evidence>
<evidence type="ECO:0000256" key="4">
    <source>
        <dbReference type="ARBA" id="ARBA00022670"/>
    </source>
</evidence>
<feature type="active site" description="Charge relay system" evidence="7">
    <location>
        <position position="398"/>
    </location>
</feature>
<dbReference type="InterPro" id="IPR015500">
    <property type="entry name" value="Peptidase_S8_subtilisin-rel"/>
</dbReference>
<dbReference type="PROSITE" id="PS00136">
    <property type="entry name" value="SUBTILASE_ASP"/>
    <property type="match status" value="1"/>
</dbReference>
<reference evidence="12 13" key="1">
    <citation type="journal article" date="2019" name="Nat. Microbiol.">
        <title>Mediterranean grassland soil C-N compound turnover is dependent on rainfall and depth, and is mediated by genomically divergent microorganisms.</title>
        <authorList>
            <person name="Diamond S."/>
            <person name="Andeer P.F."/>
            <person name="Li Z."/>
            <person name="Crits-Christoph A."/>
            <person name="Burstein D."/>
            <person name="Anantharaman K."/>
            <person name="Lane K.R."/>
            <person name="Thomas B.C."/>
            <person name="Pan C."/>
            <person name="Northen T.R."/>
            <person name="Banfield J.F."/>
        </authorList>
    </citation>
    <scope>NUCLEOTIDE SEQUENCE [LARGE SCALE GENOMIC DNA]</scope>
    <source>
        <strain evidence="12">NP_2</strain>
    </source>
</reference>
<dbReference type="CDD" id="cd07484">
    <property type="entry name" value="Peptidases_S8_Thermitase_like"/>
    <property type="match status" value="1"/>
</dbReference>
<evidence type="ECO:0000256" key="6">
    <source>
        <dbReference type="ARBA" id="ARBA00022825"/>
    </source>
</evidence>
<keyword evidence="3" id="KW-0964">Secreted</keyword>
<comment type="subcellular location">
    <subcellularLocation>
        <location evidence="1">Secreted</location>
    </subcellularLocation>
</comment>
<keyword evidence="5 7" id="KW-0378">Hydrolase</keyword>
<dbReference type="EMBL" id="VBAJ01000193">
    <property type="protein sequence ID" value="TMJ07161.1"/>
    <property type="molecule type" value="Genomic_DNA"/>
</dbReference>
<dbReference type="GO" id="GO:0005576">
    <property type="term" value="C:extracellular region"/>
    <property type="evidence" value="ECO:0007669"/>
    <property type="project" value="UniProtKB-SubCell"/>
</dbReference>
<keyword evidence="6 7" id="KW-0720">Serine protease</keyword>
<name>A0A537LGN0_9BACT</name>
<dbReference type="PROSITE" id="PS00138">
    <property type="entry name" value="SUBTILASE_SER"/>
    <property type="match status" value="1"/>
</dbReference>
<protein>
    <submittedName>
        <fullName evidence="12">Peptidase S8</fullName>
    </submittedName>
</protein>
<sequence>MTAAPGCSCCVRVSSSAGSLCNDRSIAMRRVGFILCASLVVVVAAAGVGAQPAQKVRPPEDKGGHVADEVLVAFRDKDHAHAVARAVGARVGRVLEGLGVYVLKVPAGSVEGTVRALTHNPMVEYAEPNGYLHAFVTPDDPYLSSCYTTSHDGCVIQWSWATVNAYGAWDVTTGSASVRVAVVDTGIDVGDPNYPYFPDLTGHEDIVSCQSPIIKSFVSGESGDDDNGHGTHVAGIIGACANNSRGVAGANWSVQLMGVKVLDYSGSGTLSAVASGIRWAADNGAKVINLSLGTSTPYKTLERAVNYAWNKGAVLACAAGNDGSTARTYPAAYTNCIAVAATDATDTKASFSSYGADWVDVAAPGVAILSTVQDDFNWCFLCYWYGYNPGYDALSGTSMAAPHVAGLAALVWATGKCATNSCVRSQIESTADQITGTGSYWRWGRVNYYNAVK</sequence>
<evidence type="ECO:0000256" key="5">
    <source>
        <dbReference type="ARBA" id="ARBA00022801"/>
    </source>
</evidence>
<dbReference type="PANTHER" id="PTHR43806:SF11">
    <property type="entry name" value="CEREVISIN-RELATED"/>
    <property type="match status" value="1"/>
</dbReference>